<dbReference type="EMBL" id="QXFX01001617">
    <property type="protein sequence ID" value="KAE9087387.1"/>
    <property type="molecule type" value="Genomic_DNA"/>
</dbReference>
<dbReference type="Proteomes" id="UP000488956">
    <property type="component" value="Unassembled WGS sequence"/>
</dbReference>
<gene>
    <name evidence="1" type="ORF">PF010_g19741</name>
</gene>
<dbReference type="AlphaFoldDB" id="A0A6G0KG93"/>
<reference evidence="1 2" key="1">
    <citation type="submission" date="2018-09" db="EMBL/GenBank/DDBJ databases">
        <title>Genomic investigation of the strawberry pathogen Phytophthora fragariae indicates pathogenicity is determined by transcriptional variation in three key races.</title>
        <authorList>
            <person name="Adams T.M."/>
            <person name="Armitage A.D."/>
            <person name="Sobczyk M.K."/>
            <person name="Bates H.J."/>
            <person name="Dunwell J.M."/>
            <person name="Nellist C.F."/>
            <person name="Harrison R.J."/>
        </authorList>
    </citation>
    <scope>NUCLEOTIDE SEQUENCE [LARGE SCALE GENOMIC DNA]</scope>
    <source>
        <strain evidence="1 2">ONT-3</strain>
    </source>
</reference>
<organism evidence="1 2">
    <name type="scientific">Phytophthora fragariae</name>
    <dbReference type="NCBI Taxonomy" id="53985"/>
    <lineage>
        <taxon>Eukaryota</taxon>
        <taxon>Sar</taxon>
        <taxon>Stramenopiles</taxon>
        <taxon>Oomycota</taxon>
        <taxon>Peronosporomycetes</taxon>
        <taxon>Peronosporales</taxon>
        <taxon>Peronosporaceae</taxon>
        <taxon>Phytophthora</taxon>
    </lineage>
</organism>
<name>A0A6G0KG93_9STRA</name>
<protein>
    <submittedName>
        <fullName evidence="1">Uncharacterized protein</fullName>
    </submittedName>
</protein>
<accession>A0A6G0KG93</accession>
<evidence type="ECO:0000313" key="1">
    <source>
        <dbReference type="EMBL" id="KAE9087387.1"/>
    </source>
</evidence>
<sequence length="76" mass="8436">MPAGVMHCKTPMTLDTTSPTIYHVKAVNQSLFQGYYGGCRVRTVNTTGVYIEDACTINKHWQNYGLMLQAPDDIPA</sequence>
<feature type="non-terminal residue" evidence="1">
    <location>
        <position position="76"/>
    </location>
</feature>
<evidence type="ECO:0000313" key="2">
    <source>
        <dbReference type="Proteomes" id="UP000488956"/>
    </source>
</evidence>
<comment type="caution">
    <text evidence="1">The sequence shown here is derived from an EMBL/GenBank/DDBJ whole genome shotgun (WGS) entry which is preliminary data.</text>
</comment>
<proteinExistence type="predicted"/>